<feature type="region of interest" description="Disordered" evidence="1">
    <location>
        <begin position="1"/>
        <end position="33"/>
    </location>
</feature>
<feature type="region of interest" description="Disordered" evidence="1">
    <location>
        <begin position="147"/>
        <end position="167"/>
    </location>
</feature>
<dbReference type="Proteomes" id="UP001224775">
    <property type="component" value="Unassembled WGS sequence"/>
</dbReference>
<keyword evidence="2" id="KW-1133">Transmembrane helix</keyword>
<evidence type="ECO:0000313" key="3">
    <source>
        <dbReference type="EMBL" id="KAK1733894.1"/>
    </source>
</evidence>
<organism evidence="3 4">
    <name type="scientific">Skeletonema marinoi</name>
    <dbReference type="NCBI Taxonomy" id="267567"/>
    <lineage>
        <taxon>Eukaryota</taxon>
        <taxon>Sar</taxon>
        <taxon>Stramenopiles</taxon>
        <taxon>Ochrophyta</taxon>
        <taxon>Bacillariophyta</taxon>
        <taxon>Coscinodiscophyceae</taxon>
        <taxon>Thalassiosirophycidae</taxon>
        <taxon>Thalassiosirales</taxon>
        <taxon>Skeletonemataceae</taxon>
        <taxon>Skeletonema</taxon>
        <taxon>Skeletonema marinoi-dohrnii complex</taxon>
    </lineage>
</organism>
<dbReference type="EMBL" id="JATAAI010000043">
    <property type="protein sequence ID" value="KAK1733894.1"/>
    <property type="molecule type" value="Genomic_DNA"/>
</dbReference>
<keyword evidence="4" id="KW-1185">Reference proteome</keyword>
<accession>A0AAD8XUL9</accession>
<dbReference type="GO" id="GO:0032259">
    <property type="term" value="P:methylation"/>
    <property type="evidence" value="ECO:0007669"/>
    <property type="project" value="UniProtKB-KW"/>
</dbReference>
<dbReference type="AlphaFoldDB" id="A0AAD8XUL9"/>
<dbReference type="CDD" id="cd10527">
    <property type="entry name" value="SET_LSMT"/>
    <property type="match status" value="1"/>
</dbReference>
<comment type="caution">
    <text evidence="3">The sequence shown here is derived from an EMBL/GenBank/DDBJ whole genome shotgun (WGS) entry which is preliminary data.</text>
</comment>
<protein>
    <submittedName>
        <fullName evidence="3">SET domain-containing protein</fullName>
        <ecNumber evidence="3">2.1.1.-</ecNumber>
    </submittedName>
</protein>
<keyword evidence="2" id="KW-0472">Membrane</keyword>
<dbReference type="GO" id="GO:0016279">
    <property type="term" value="F:protein-lysine N-methyltransferase activity"/>
    <property type="evidence" value="ECO:0007669"/>
    <property type="project" value="TreeGrafter"/>
</dbReference>
<dbReference type="EC" id="2.1.1.-" evidence="3"/>
<reference evidence="3" key="1">
    <citation type="submission" date="2023-06" db="EMBL/GenBank/DDBJ databases">
        <title>Survivors Of The Sea: Transcriptome response of Skeletonema marinoi to long-term dormancy.</title>
        <authorList>
            <person name="Pinder M.I.M."/>
            <person name="Kourtchenko O."/>
            <person name="Robertson E.K."/>
            <person name="Larsson T."/>
            <person name="Maumus F."/>
            <person name="Osuna-Cruz C.M."/>
            <person name="Vancaester E."/>
            <person name="Stenow R."/>
            <person name="Vandepoele K."/>
            <person name="Ploug H."/>
            <person name="Bruchert V."/>
            <person name="Godhe A."/>
            <person name="Topel M."/>
        </authorList>
    </citation>
    <scope>NUCLEOTIDE SEQUENCE</scope>
    <source>
        <strain evidence="3">R05AC</strain>
    </source>
</reference>
<dbReference type="PANTHER" id="PTHR13271">
    <property type="entry name" value="UNCHARACTERIZED PUTATIVE METHYLTRANSFERASE"/>
    <property type="match status" value="1"/>
</dbReference>
<keyword evidence="3" id="KW-0489">Methyltransferase</keyword>
<evidence type="ECO:0000256" key="1">
    <source>
        <dbReference type="SAM" id="MobiDB-lite"/>
    </source>
</evidence>
<feature type="compositionally biased region" description="Low complexity" evidence="1">
    <location>
        <begin position="20"/>
        <end position="33"/>
    </location>
</feature>
<dbReference type="InterPro" id="IPR050600">
    <property type="entry name" value="SETD3_SETD6_MTase"/>
</dbReference>
<feature type="compositionally biased region" description="Polar residues" evidence="1">
    <location>
        <begin position="154"/>
        <end position="167"/>
    </location>
</feature>
<feature type="transmembrane region" description="Helical" evidence="2">
    <location>
        <begin position="38"/>
        <end position="58"/>
    </location>
</feature>
<name>A0AAD8XUL9_9STRA</name>
<evidence type="ECO:0000256" key="2">
    <source>
        <dbReference type="SAM" id="Phobius"/>
    </source>
</evidence>
<keyword evidence="2" id="KW-0812">Transmembrane</keyword>
<dbReference type="SUPFAM" id="SSF82199">
    <property type="entry name" value="SET domain"/>
    <property type="match status" value="1"/>
</dbReference>
<dbReference type="Gene3D" id="3.90.1410.10">
    <property type="entry name" value="set domain protein methyltransferase, domain 1"/>
    <property type="match status" value="2"/>
</dbReference>
<dbReference type="PANTHER" id="PTHR13271:SF121">
    <property type="entry name" value="SET DOMAIN-CONTAINING PROTEIN"/>
    <property type="match status" value="1"/>
</dbReference>
<feature type="region of interest" description="Disordered" evidence="1">
    <location>
        <begin position="416"/>
        <end position="447"/>
    </location>
</feature>
<proteinExistence type="predicted"/>
<gene>
    <name evidence="3" type="ORF">QTG54_015421</name>
</gene>
<sequence length="1063" mass="117140">MAKKKKSTAAAAKSSKDRSGPSSSSNHAATSSSNNNRFAVIGAALFVTLCCSIGAVNFKSLQSTLSSFQSPTSPPPPSESTGELFLKWFTDNGGIFHPISSSTAANDDDDASSGVQITIHKFDGLGWGLAAIFNATSTFDSTFSNEGNDDACESASQNDESCPSPSQQLQPATTLIIPHLAPLFTVPSNLIISISSILDTYASPSNDYYLPNFYHVVNKVLLASFPRGQGLAKMSSPNNNRRSGNNVRMGLVEQDVVIAMMLMTEECLHHHHDDDDSTNGSFWGPYLNMLSSTPIPRLDTFDTEEYAMLNDATLEMVGRSSKERLKSMFYGNARNSGGDDDVSVKTVLRDMINIQQRTNKNNNPAVVPPTCLEFDTFHKFIGIVSSRAMVLKGIKYLTPLAEMINYSPVSPLEQVVHPSRSSGELDECNAPAQQPPPHDGSAEDTTTATTTTIQIFEITVQSTPVSSSKCMPSYHNNPYHCAVIHGRHFLRRQVAPGRSDPNSNLTQFVSLEDVCVRKDMTIVEDGNMIGRRPASDAIAITSLLLGESTDMFSNLEVLKSKCITAIESNDVERIELQCARYPGSRRIVKLALVNAAQRSVSEADVTMETLSSWLEEAEKEGGEGGNEKLALAVRFRIEERKIIDSISDISLIDDEPLKHVVIDASDDDLEAKLSSFNTFMDSLNLPVNKIRAQAVEGMRLGAIATEDLESEDAYISLPPNTVIDATSAVAEAETSSPRLAALLKKLDSQQSDGFDVMLVYLLHERFVRKDDSEWWPYLDLLPTVQEVSSSHPLFFEEDEMNLHLGGSDVRKFILRNQGRAFERHAALASDVDVHEVLGSDVILDKSIVYWATAMLDSRSIWWDGRRHLTPLLDLVNADSIGRAHETKVEESSAVTRVSRPVKRGEQVFENYQQPNYLLFAFHGFLLESLESNPSDCALLGGLSINHNDPGAKFASRLQSSPTFCISGTNIDSMEELAQFLRMKHGLSTNKLESESWLNEDVVPYLTQVLKERISRLGDLTESGTELEDEPTQQRRLHIMSRMAISDLAHFQAALELLKERVDF</sequence>
<keyword evidence="3" id="KW-0808">Transferase</keyword>
<dbReference type="InterPro" id="IPR046341">
    <property type="entry name" value="SET_dom_sf"/>
</dbReference>
<evidence type="ECO:0000313" key="4">
    <source>
        <dbReference type="Proteomes" id="UP001224775"/>
    </source>
</evidence>